<dbReference type="OrthoDB" id="1246703at2"/>
<dbReference type="EMBL" id="QNUG01000025">
    <property type="protein sequence ID" value="REC69810.1"/>
    <property type="molecule type" value="Genomic_DNA"/>
</dbReference>
<protein>
    <recommendedName>
        <fullName evidence="3">Uracil DNA glycosylase superfamily protein</fullName>
    </recommendedName>
</protein>
<accession>A0A3D9CVK7</accession>
<evidence type="ECO:0000313" key="1">
    <source>
        <dbReference type="EMBL" id="REC69810.1"/>
    </source>
</evidence>
<comment type="caution">
    <text evidence="1">The sequence shown here is derived from an EMBL/GenBank/DDBJ whole genome shotgun (WGS) entry which is preliminary data.</text>
</comment>
<dbReference type="AlphaFoldDB" id="A0A3D9CVK7"/>
<dbReference type="Proteomes" id="UP000256326">
    <property type="component" value="Unassembled WGS sequence"/>
</dbReference>
<gene>
    <name evidence="1" type="ORF">DRF58_12030</name>
</gene>
<evidence type="ECO:0008006" key="3">
    <source>
        <dbReference type="Google" id="ProtNLM"/>
    </source>
</evidence>
<evidence type="ECO:0000313" key="2">
    <source>
        <dbReference type="Proteomes" id="UP000256326"/>
    </source>
</evidence>
<name>A0A3D9CVK7_9FLAO</name>
<dbReference type="RefSeq" id="WP_116035757.1">
    <property type="nucleotide sequence ID" value="NZ_JBHLVV010000027.1"/>
</dbReference>
<keyword evidence="2" id="KW-1185">Reference proteome</keyword>
<organism evidence="1 2">
    <name type="scientific">Epilithonimonas hispanica</name>
    <dbReference type="NCBI Taxonomy" id="358687"/>
    <lineage>
        <taxon>Bacteria</taxon>
        <taxon>Pseudomonadati</taxon>
        <taxon>Bacteroidota</taxon>
        <taxon>Flavobacteriia</taxon>
        <taxon>Flavobacteriales</taxon>
        <taxon>Weeksellaceae</taxon>
        <taxon>Chryseobacterium group</taxon>
        <taxon>Epilithonimonas</taxon>
    </lineage>
</organism>
<proteinExistence type="predicted"/>
<reference evidence="1 2" key="1">
    <citation type="journal article" date="2006" name="Int. J. Syst. Evol. Microbiol.">
        <title>Chryseobacterium hispanicum sp. nov., isolated from the drinking water distribution system of Sevilla, Spain.</title>
        <authorList>
            <person name="Gallego V."/>
            <person name="Garcia M.T."/>
            <person name="Ventosa A."/>
        </authorList>
    </citation>
    <scope>NUCLEOTIDE SEQUENCE [LARGE SCALE GENOMIC DNA]</scope>
    <source>
        <strain evidence="1 2">KCTC 22104</strain>
    </source>
</reference>
<sequence>MSHLTYKPHIGKNYGNSELGKLLIIGDSHYFNNGLPNNLSEFTVEKIKELRIISANFYDKVDAVLNQGGKHDIWDKIAFANAIQKPFASADQKPTKEDLDVAKLAFREYLDMTKPEKVIVFSSRIWEHCFNKSGWGKHLDKIDDRWNIRELEYIGGTCKAIGLHHPSTPGFDKSKFKNIVAQFLNSLSLNHL</sequence>